<gene>
    <name evidence="3" type="ORF">NIES593_11020</name>
</gene>
<feature type="chain" id="PRO_5013273428" evidence="1">
    <location>
        <begin position="38"/>
        <end position="187"/>
    </location>
</feature>
<dbReference type="AlphaFoldDB" id="A0A1U7HHD0"/>
<sequence>MLRSNIRFKSLFRNFKILLSIMLAGVGMELSVTPASAAERVILKYRVLRESIPVSDLRTLVDTGEAPSSLKNYLKIADTEPDELQRVLKKEVEVDPVQLSKILNSPVGEFFLDRASEIVHTPSERASRQSLRGALVVSAVPDNQIQIIEVLENYPTYEIHVDGDRLVELYNVINHVARRLDDLEIKL</sequence>
<dbReference type="GO" id="GO:0016787">
    <property type="term" value="F:hydrolase activity"/>
    <property type="evidence" value="ECO:0007669"/>
    <property type="project" value="UniProtKB-KW"/>
</dbReference>
<comment type="caution">
    <text evidence="3">The sequence shown here is derived from an EMBL/GenBank/DDBJ whole genome shotgun (WGS) entry which is preliminary data.</text>
</comment>
<dbReference type="EMBL" id="MRCB01000011">
    <property type="protein sequence ID" value="OKH22990.1"/>
    <property type="molecule type" value="Genomic_DNA"/>
</dbReference>
<name>A0A1U7HHD0_9CYAN</name>
<proteinExistence type="predicted"/>
<dbReference type="Proteomes" id="UP000186868">
    <property type="component" value="Unassembled WGS sequence"/>
</dbReference>
<reference evidence="3 4" key="1">
    <citation type="submission" date="2016-11" db="EMBL/GenBank/DDBJ databases">
        <title>Draft Genome Sequences of Nine Cyanobacterial Strains from Diverse Habitats.</title>
        <authorList>
            <person name="Zhu T."/>
            <person name="Hou S."/>
            <person name="Lu X."/>
            <person name="Hess W.R."/>
        </authorList>
    </citation>
    <scope>NUCLEOTIDE SEQUENCE [LARGE SCALE GENOMIC DNA]</scope>
    <source>
        <strain evidence="3 4">NIES-593</strain>
    </source>
</reference>
<feature type="signal peptide" evidence="1">
    <location>
        <begin position="1"/>
        <end position="37"/>
    </location>
</feature>
<protein>
    <submittedName>
        <fullName evidence="3">Alpha/beta hydrolase</fullName>
    </submittedName>
</protein>
<dbReference type="OrthoDB" id="454181at2"/>
<dbReference type="RefSeq" id="WP_073599624.1">
    <property type="nucleotide sequence ID" value="NZ_MRCB01000011.1"/>
</dbReference>
<evidence type="ECO:0000313" key="3">
    <source>
        <dbReference type="EMBL" id="OKH22990.1"/>
    </source>
</evidence>
<feature type="domain" description="DUF1400" evidence="2">
    <location>
        <begin position="37"/>
        <end position="162"/>
    </location>
</feature>
<organism evidence="3 4">
    <name type="scientific">Hydrococcus rivularis NIES-593</name>
    <dbReference type="NCBI Taxonomy" id="1921803"/>
    <lineage>
        <taxon>Bacteria</taxon>
        <taxon>Bacillati</taxon>
        <taxon>Cyanobacteriota</taxon>
        <taxon>Cyanophyceae</taxon>
        <taxon>Pleurocapsales</taxon>
        <taxon>Hydrococcaceae</taxon>
        <taxon>Hydrococcus</taxon>
    </lineage>
</organism>
<dbReference type="Pfam" id="PF07176">
    <property type="entry name" value="DUF1400"/>
    <property type="match status" value="1"/>
</dbReference>
<dbReference type="InterPro" id="IPR010802">
    <property type="entry name" value="DUF1400"/>
</dbReference>
<evidence type="ECO:0000259" key="2">
    <source>
        <dbReference type="Pfam" id="PF07176"/>
    </source>
</evidence>
<accession>A0A1U7HHD0</accession>
<evidence type="ECO:0000313" key="4">
    <source>
        <dbReference type="Proteomes" id="UP000186868"/>
    </source>
</evidence>
<dbReference type="STRING" id="1921803.NIES593_11020"/>
<keyword evidence="4" id="KW-1185">Reference proteome</keyword>
<keyword evidence="1" id="KW-0732">Signal</keyword>
<evidence type="ECO:0000256" key="1">
    <source>
        <dbReference type="SAM" id="SignalP"/>
    </source>
</evidence>
<keyword evidence="3" id="KW-0378">Hydrolase</keyword>